<proteinExistence type="predicted"/>
<keyword evidence="10" id="KW-1185">Reference proteome</keyword>
<feature type="region of interest" description="Disordered" evidence="7">
    <location>
        <begin position="367"/>
        <end position="390"/>
    </location>
</feature>
<reference evidence="9" key="1">
    <citation type="submission" date="2022-10" db="EMBL/GenBank/DDBJ databases">
        <title>The WGS of Solirubrobacter phytolaccae KCTC 29190.</title>
        <authorList>
            <person name="Jiang Z."/>
        </authorList>
    </citation>
    <scope>NUCLEOTIDE SEQUENCE</scope>
    <source>
        <strain evidence="9">KCTC 29190</strain>
    </source>
</reference>
<dbReference type="GO" id="GO:0004674">
    <property type="term" value="F:protein serine/threonine kinase activity"/>
    <property type="evidence" value="ECO:0007669"/>
    <property type="project" value="UniProtKB-KW"/>
</dbReference>
<dbReference type="Proteomes" id="UP001147653">
    <property type="component" value="Unassembled WGS sequence"/>
</dbReference>
<keyword evidence="5 9" id="KW-0418">Kinase</keyword>
<dbReference type="FunFam" id="1.10.510.10:FF:000021">
    <property type="entry name" value="Serine/threonine protein kinase"/>
    <property type="match status" value="1"/>
</dbReference>
<gene>
    <name evidence="9" type="ORF">OJ997_08790</name>
</gene>
<dbReference type="Gene3D" id="1.10.510.10">
    <property type="entry name" value="Transferase(Phosphotransferase) domain 1"/>
    <property type="match status" value="1"/>
</dbReference>
<evidence type="ECO:0000256" key="5">
    <source>
        <dbReference type="ARBA" id="ARBA00022777"/>
    </source>
</evidence>
<dbReference type="RefSeq" id="WP_270024696.1">
    <property type="nucleotide sequence ID" value="NZ_JAPDDP010000012.1"/>
</dbReference>
<keyword evidence="4" id="KW-0547">Nucleotide-binding</keyword>
<dbReference type="Pfam" id="PF00069">
    <property type="entry name" value="Pkinase"/>
    <property type="match status" value="1"/>
</dbReference>
<dbReference type="PANTHER" id="PTHR43289:SF6">
    <property type="entry name" value="SERINE_THREONINE-PROTEIN KINASE NEKL-3"/>
    <property type="match status" value="1"/>
</dbReference>
<dbReference type="PROSITE" id="PS50011">
    <property type="entry name" value="PROTEIN_KINASE_DOM"/>
    <property type="match status" value="1"/>
</dbReference>
<comment type="caution">
    <text evidence="9">The sequence shown here is derived from an EMBL/GenBank/DDBJ whole genome shotgun (WGS) entry which is preliminary data.</text>
</comment>
<dbReference type="CDD" id="cd14014">
    <property type="entry name" value="STKc_PknB_like"/>
    <property type="match status" value="1"/>
</dbReference>
<keyword evidence="2" id="KW-0723">Serine/threonine-protein kinase</keyword>
<dbReference type="InterPro" id="IPR008271">
    <property type="entry name" value="Ser/Thr_kinase_AS"/>
</dbReference>
<dbReference type="InterPro" id="IPR011009">
    <property type="entry name" value="Kinase-like_dom_sf"/>
</dbReference>
<evidence type="ECO:0000256" key="4">
    <source>
        <dbReference type="ARBA" id="ARBA00022741"/>
    </source>
</evidence>
<evidence type="ECO:0000313" key="9">
    <source>
        <dbReference type="EMBL" id="MDA0180389.1"/>
    </source>
</evidence>
<dbReference type="InterPro" id="IPR000719">
    <property type="entry name" value="Prot_kinase_dom"/>
</dbReference>
<keyword evidence="3" id="KW-0808">Transferase</keyword>
<feature type="region of interest" description="Disordered" evidence="7">
    <location>
        <begin position="307"/>
        <end position="339"/>
    </location>
</feature>
<dbReference type="EMBL" id="JAPDDP010000012">
    <property type="protein sequence ID" value="MDA0180389.1"/>
    <property type="molecule type" value="Genomic_DNA"/>
</dbReference>
<evidence type="ECO:0000256" key="2">
    <source>
        <dbReference type="ARBA" id="ARBA00022527"/>
    </source>
</evidence>
<dbReference type="SMART" id="SM00220">
    <property type="entry name" value="S_TKc"/>
    <property type="match status" value="1"/>
</dbReference>
<dbReference type="Pfam" id="PF21959">
    <property type="entry name" value="DUF6923"/>
    <property type="match status" value="1"/>
</dbReference>
<evidence type="ECO:0000256" key="7">
    <source>
        <dbReference type="SAM" id="MobiDB-lite"/>
    </source>
</evidence>
<evidence type="ECO:0000256" key="3">
    <source>
        <dbReference type="ARBA" id="ARBA00022679"/>
    </source>
</evidence>
<dbReference type="SUPFAM" id="SSF56112">
    <property type="entry name" value="Protein kinase-like (PK-like)"/>
    <property type="match status" value="1"/>
</dbReference>
<dbReference type="PROSITE" id="PS00108">
    <property type="entry name" value="PROTEIN_KINASE_ST"/>
    <property type="match status" value="1"/>
</dbReference>
<dbReference type="EC" id="2.7.11.1" evidence="1"/>
<sequence length="686" mass="73217">MLVQGDRSIYLTPMAGGELQPGTVFAGHRIETVAGRGGMGVVYRATQLALDRTVALKVIAGGLLEDQTVRARFVRESKVAASIDHPNVIPIYYAGDENGIAYIAMRYVAGDDVRSLVRREGPLAPQRAAHITAQLGSALDAAHSAGLVHRDIKPANVLLGPEDHVYLTDFGLTKHALSIAGSTKPGHWVGTLDYVAPEQIRGERIDARADVYALGCLLYFTLTGEVPFKREGDEARLWAHLNDPPPKPSDHGAPEPFDVVVERALAKDPEERYPSAGDLGRAARAAAANEQPALRERLVAKGAAAPVESPTVSAAKPQPNVIAQPQDEAETNYLDRSNPGGKRRSALLGVALLAAVGVGIAAAVASGIGDPEPSATPTPTATKTATATPTTEPGELRVADEFTVGRRPNVVRVHEDNVFVGSFRQERLRIVSAETGKVRSYSPKIGLGVDDGAFGFGSLWLSVARANRLVRLDQRTGKPQGAPITLPFSPAAVETAKDAVWVAVVPGNDAPDQLLKIDPTTGEVLETVAFPWGIMSMTSSPSALWVAARRRARVQRVDLDTGEVEKTIRVGNHRSEDLVYRDGALWAAAPQDNVVYKITTATGDVIPISVGQQPRQLAIGKGVIYVTNYSSSDLYTIDAERSQVVGDPLRLSVNPFSLALDKDRDTLWVGSQPENTLSRVLTGRGG</sequence>
<dbReference type="Gene3D" id="2.130.10.10">
    <property type="entry name" value="YVTN repeat-like/Quinoprotein amine dehydrogenase"/>
    <property type="match status" value="1"/>
</dbReference>
<evidence type="ECO:0000256" key="1">
    <source>
        <dbReference type="ARBA" id="ARBA00012513"/>
    </source>
</evidence>
<dbReference type="PANTHER" id="PTHR43289">
    <property type="entry name" value="MITOGEN-ACTIVATED PROTEIN KINASE KINASE KINASE 20-RELATED"/>
    <property type="match status" value="1"/>
</dbReference>
<evidence type="ECO:0000256" key="6">
    <source>
        <dbReference type="ARBA" id="ARBA00022840"/>
    </source>
</evidence>
<dbReference type="SUPFAM" id="SSF63829">
    <property type="entry name" value="Calcium-dependent phosphotriesterase"/>
    <property type="match status" value="1"/>
</dbReference>
<dbReference type="SUPFAM" id="SSF63825">
    <property type="entry name" value="YWTD domain"/>
    <property type="match status" value="1"/>
</dbReference>
<dbReference type="InterPro" id="IPR054215">
    <property type="entry name" value="DUF6923"/>
</dbReference>
<feature type="domain" description="Protein kinase" evidence="8">
    <location>
        <begin position="28"/>
        <end position="294"/>
    </location>
</feature>
<accession>A0A9X3N690</accession>
<dbReference type="InterPro" id="IPR015943">
    <property type="entry name" value="WD40/YVTN_repeat-like_dom_sf"/>
</dbReference>
<protein>
    <recommendedName>
        <fullName evidence="1">non-specific serine/threonine protein kinase</fullName>
        <ecNumber evidence="1">2.7.11.1</ecNumber>
    </recommendedName>
</protein>
<evidence type="ECO:0000313" key="10">
    <source>
        <dbReference type="Proteomes" id="UP001147653"/>
    </source>
</evidence>
<keyword evidence="6" id="KW-0067">ATP-binding</keyword>
<evidence type="ECO:0000259" key="8">
    <source>
        <dbReference type="PROSITE" id="PS50011"/>
    </source>
</evidence>
<dbReference type="Gene3D" id="3.30.200.20">
    <property type="entry name" value="Phosphorylase Kinase, domain 1"/>
    <property type="match status" value="1"/>
</dbReference>
<organism evidence="9 10">
    <name type="scientific">Solirubrobacter phytolaccae</name>
    <dbReference type="NCBI Taxonomy" id="1404360"/>
    <lineage>
        <taxon>Bacteria</taxon>
        <taxon>Bacillati</taxon>
        <taxon>Actinomycetota</taxon>
        <taxon>Thermoleophilia</taxon>
        <taxon>Solirubrobacterales</taxon>
        <taxon>Solirubrobacteraceae</taxon>
        <taxon>Solirubrobacter</taxon>
    </lineage>
</organism>
<name>A0A9X3N690_9ACTN</name>
<dbReference type="AlphaFoldDB" id="A0A9X3N690"/>
<dbReference type="GO" id="GO:0005524">
    <property type="term" value="F:ATP binding"/>
    <property type="evidence" value="ECO:0007669"/>
    <property type="project" value="UniProtKB-KW"/>
</dbReference>